<dbReference type="AlphaFoldDB" id="A0A151J7G0"/>
<evidence type="ECO:0000313" key="1">
    <source>
        <dbReference type="EMBL" id="KYN19384.1"/>
    </source>
</evidence>
<accession>A0A151J7G0</accession>
<dbReference type="InterPro" id="IPR011335">
    <property type="entry name" value="Restrct_endonuc-II-like"/>
</dbReference>
<dbReference type="GO" id="GO:0006281">
    <property type="term" value="P:DNA repair"/>
    <property type="evidence" value="ECO:0007669"/>
    <property type="project" value="UniProtKB-ARBA"/>
</dbReference>
<evidence type="ECO:0008006" key="3">
    <source>
        <dbReference type="Google" id="ProtNLM"/>
    </source>
</evidence>
<sequence>MIADYFINNECYNVAESSGAKIKRSERVNYGDSAVGYVQLKRDGNICTVQGKVCPEHRVNSKAYIVKMLVDEGDEKVIEVKCQDCAASEATVCYWKKSRLAQVSDNVRNIKAKDMVKVKCQTNNKSNYDPDDFYNSLLVEFQTHQFDCQLSRHCIDLKVRHPLSLHEIYGRLTASRLHEMAHCGVSSEKKVIKVLEEKNKLSLGSCGLLLNPEFPVIGASPDAVGEHFVVEIKCPMTLKTERAYITSDMKLGNKCFAQIQLQMFLRNVQKGLFCMAKHDFESTHEIITVWVDYDDIYVQNLIQKAMIFWKSNIFPLLLKTVQS</sequence>
<gene>
    <name evidence="1" type="ORF">ALC57_08300</name>
</gene>
<keyword evidence="2" id="KW-1185">Reference proteome</keyword>
<dbReference type="PANTHER" id="PTHR39953">
    <property type="entry name" value="RE54151P"/>
    <property type="match status" value="1"/>
</dbReference>
<evidence type="ECO:0000313" key="2">
    <source>
        <dbReference type="Proteomes" id="UP000078492"/>
    </source>
</evidence>
<protein>
    <recommendedName>
        <fullName evidence="3">YqaJ viral recombinase domain-containing protein</fullName>
    </recommendedName>
</protein>
<dbReference type="Proteomes" id="UP000078492">
    <property type="component" value="Unassembled WGS sequence"/>
</dbReference>
<dbReference type="SUPFAM" id="SSF52980">
    <property type="entry name" value="Restriction endonuclease-like"/>
    <property type="match status" value="1"/>
</dbReference>
<dbReference type="PANTHER" id="PTHR39953:SF1">
    <property type="entry name" value="RE54151P"/>
    <property type="match status" value="1"/>
</dbReference>
<dbReference type="InterPro" id="IPR011604">
    <property type="entry name" value="PDDEXK-like_dom_sf"/>
</dbReference>
<name>A0A151J7G0_9HYME</name>
<reference evidence="1 2" key="1">
    <citation type="submission" date="2015-09" db="EMBL/GenBank/DDBJ databases">
        <title>Trachymyrmex cornetzi WGS genome.</title>
        <authorList>
            <person name="Nygaard S."/>
            <person name="Hu H."/>
            <person name="Boomsma J."/>
            <person name="Zhang G."/>
        </authorList>
    </citation>
    <scope>NUCLEOTIDE SEQUENCE [LARGE SCALE GENOMIC DNA]</scope>
    <source>
        <strain evidence="1">Tcor2-1</strain>
        <tissue evidence="1">Whole body</tissue>
    </source>
</reference>
<dbReference type="Gene3D" id="3.90.320.10">
    <property type="match status" value="1"/>
</dbReference>
<proteinExistence type="predicted"/>
<dbReference type="EMBL" id="KQ979737">
    <property type="protein sequence ID" value="KYN19384.1"/>
    <property type="molecule type" value="Genomic_DNA"/>
</dbReference>
<organism evidence="1 2">
    <name type="scientific">Trachymyrmex cornetzi</name>
    <dbReference type="NCBI Taxonomy" id="471704"/>
    <lineage>
        <taxon>Eukaryota</taxon>
        <taxon>Metazoa</taxon>
        <taxon>Ecdysozoa</taxon>
        <taxon>Arthropoda</taxon>
        <taxon>Hexapoda</taxon>
        <taxon>Insecta</taxon>
        <taxon>Pterygota</taxon>
        <taxon>Neoptera</taxon>
        <taxon>Endopterygota</taxon>
        <taxon>Hymenoptera</taxon>
        <taxon>Apocrita</taxon>
        <taxon>Aculeata</taxon>
        <taxon>Formicoidea</taxon>
        <taxon>Formicidae</taxon>
        <taxon>Myrmicinae</taxon>
        <taxon>Trachymyrmex</taxon>
    </lineage>
</organism>